<dbReference type="PANTHER" id="PTHR13504">
    <property type="entry name" value="FIDO DOMAIN-CONTAINING PROTEIN DDB_G0283145"/>
    <property type="match status" value="1"/>
</dbReference>
<keyword evidence="1" id="KW-0067">ATP-binding</keyword>
<evidence type="ECO:0000256" key="1">
    <source>
        <dbReference type="PIRSR" id="PIRSR640198-2"/>
    </source>
</evidence>
<organism evidence="4 5">
    <name type="scientific">Candidatus Nomurabacteria bacterium GW2011_GWA1_35_8</name>
    <dbReference type="NCBI Taxonomy" id="1618727"/>
    <lineage>
        <taxon>Bacteria</taxon>
        <taxon>Candidatus Nomuraibacteriota</taxon>
    </lineage>
</organism>
<dbReference type="PROSITE" id="PS51459">
    <property type="entry name" value="FIDO"/>
    <property type="match status" value="1"/>
</dbReference>
<dbReference type="Proteomes" id="UP000186383">
    <property type="component" value="Unassembled WGS sequence"/>
</dbReference>
<evidence type="ECO:0000313" key="5">
    <source>
        <dbReference type="Proteomes" id="UP000186383"/>
    </source>
</evidence>
<evidence type="ECO:0000256" key="2">
    <source>
        <dbReference type="PIRSR" id="PIRSR640198-3"/>
    </source>
</evidence>
<evidence type="ECO:0000313" key="4">
    <source>
        <dbReference type="EMBL" id="KKP85924.1"/>
    </source>
</evidence>
<dbReference type="InterPro" id="IPR003812">
    <property type="entry name" value="Fido"/>
</dbReference>
<dbReference type="GO" id="GO:0005524">
    <property type="term" value="F:ATP binding"/>
    <property type="evidence" value="ECO:0007669"/>
    <property type="project" value="UniProtKB-KW"/>
</dbReference>
<dbReference type="InterPro" id="IPR040198">
    <property type="entry name" value="Fido_containing"/>
</dbReference>
<name>A0A0G0CVN6_9BACT</name>
<dbReference type="PANTHER" id="PTHR13504:SF38">
    <property type="entry name" value="FIDO DOMAIN-CONTAINING PROTEIN"/>
    <property type="match status" value="1"/>
</dbReference>
<feature type="site" description="Important for autoinhibition of adenylyltransferase activity" evidence="2">
    <location>
        <position position="155"/>
    </location>
</feature>
<dbReference type="InterPro" id="IPR036597">
    <property type="entry name" value="Fido-like_dom_sf"/>
</dbReference>
<feature type="binding site" evidence="1">
    <location>
        <begin position="286"/>
        <end position="293"/>
    </location>
    <ligand>
        <name>ATP</name>
        <dbReference type="ChEBI" id="CHEBI:30616"/>
    </ligand>
</feature>
<dbReference type="Gene3D" id="1.10.3290.10">
    <property type="entry name" value="Fido-like domain"/>
    <property type="match status" value="1"/>
</dbReference>
<dbReference type="Gene3D" id="1.10.10.10">
    <property type="entry name" value="Winged helix-like DNA-binding domain superfamily/Winged helix DNA-binding domain"/>
    <property type="match status" value="1"/>
</dbReference>
<reference evidence="4 5" key="1">
    <citation type="journal article" date="2015" name="Nature">
        <title>rRNA introns, odd ribosomes, and small enigmatic genomes across a large radiation of phyla.</title>
        <authorList>
            <person name="Brown C.T."/>
            <person name="Hug L.A."/>
            <person name="Thomas B.C."/>
            <person name="Sharon I."/>
            <person name="Castelle C.J."/>
            <person name="Singh A."/>
            <person name="Wilkins M.J."/>
            <person name="Williams K.H."/>
            <person name="Banfield J.F."/>
        </authorList>
    </citation>
    <scope>NUCLEOTIDE SEQUENCE [LARGE SCALE GENOMIC DNA]</scope>
</reference>
<dbReference type="InterPro" id="IPR036390">
    <property type="entry name" value="WH_DNA-bd_sf"/>
</dbReference>
<keyword evidence="1" id="KW-0547">Nucleotide-binding</keyword>
<dbReference type="InterPro" id="IPR036388">
    <property type="entry name" value="WH-like_DNA-bd_sf"/>
</dbReference>
<sequence>MDKLNNRQLNILEKIPFNKDFSSSDILGFINKQQKVSLITVKRDLDYLVELKYLRRKGKGRSTVYQKTIKGVLFSPVDMSLYDTLEPDQREGNSSFNFSLFKEFPLDVFSDEENKIFDFATIQYRKKIEKITPVIQLKELERFIIELSWKSSKFEGNTYTLLDTERLIREGIPAEGHTKNEAIMILNHKKAFSFILDNLESLKKNGITISFVEKVHEFIIEGLGISRGVRDGLVGIIGTKYKPLDNKYQIKEALESLCKIVNEMKNVYSNALIFLIGLSYIQPFEDGNKRTARLLCNAILLAENCAPLSYRSVDENLYRESVLVFYEKNSIIPIKKIFTEQYLFSVENYLIKQKVK</sequence>
<dbReference type="EMBL" id="LBQW01000003">
    <property type="protein sequence ID" value="KKP85924.1"/>
    <property type="molecule type" value="Genomic_DNA"/>
</dbReference>
<dbReference type="Pfam" id="PF02661">
    <property type="entry name" value="Fic"/>
    <property type="match status" value="1"/>
</dbReference>
<accession>A0A0G0CVN6</accession>
<evidence type="ECO:0000259" key="3">
    <source>
        <dbReference type="PROSITE" id="PS51459"/>
    </source>
</evidence>
<feature type="domain" description="Fido" evidence="3">
    <location>
        <begin position="207"/>
        <end position="340"/>
    </location>
</feature>
<dbReference type="AlphaFoldDB" id="A0A0G0CVN6"/>
<dbReference type="SUPFAM" id="SSF140931">
    <property type="entry name" value="Fic-like"/>
    <property type="match status" value="1"/>
</dbReference>
<protein>
    <recommendedName>
        <fullName evidence="3">Fido domain-containing protein</fullName>
    </recommendedName>
</protein>
<dbReference type="SUPFAM" id="SSF46785">
    <property type="entry name" value="Winged helix' DNA-binding domain"/>
    <property type="match status" value="1"/>
</dbReference>
<comment type="caution">
    <text evidence="4">The sequence shown here is derived from an EMBL/GenBank/DDBJ whole genome shotgun (WGS) entry which is preliminary data.</text>
</comment>
<gene>
    <name evidence="4" type="ORF">UR88_C0003G0007</name>
</gene>
<proteinExistence type="predicted"/>